<keyword evidence="1" id="KW-0249">Electron transport</keyword>
<dbReference type="PANTHER" id="PTHR33558">
    <property type="entry name" value="GLUTAREDOXIN-LIKE PROTEIN C5ORF63 HOMOLOG"/>
    <property type="match status" value="1"/>
</dbReference>
<comment type="caution">
    <text evidence="2">The sequence shown here is derived from an EMBL/GenBank/DDBJ whole genome shotgun (WGS) entry which is preliminary data.</text>
</comment>
<dbReference type="Proteomes" id="UP001443914">
    <property type="component" value="Unassembled WGS sequence"/>
</dbReference>
<protein>
    <recommendedName>
        <fullName evidence="1">Glutaredoxin-like protein</fullName>
    </recommendedName>
</protein>
<dbReference type="SUPFAM" id="SSF52833">
    <property type="entry name" value="Thioredoxin-like"/>
    <property type="match status" value="1"/>
</dbReference>
<dbReference type="Gene3D" id="3.40.30.10">
    <property type="entry name" value="Glutaredoxin"/>
    <property type="match status" value="1"/>
</dbReference>
<keyword evidence="1" id="KW-0813">Transport</keyword>
<accession>A0AAW1M744</accession>
<name>A0AAW1M744_SAPOF</name>
<reference evidence="2" key="1">
    <citation type="submission" date="2024-03" db="EMBL/GenBank/DDBJ databases">
        <title>WGS assembly of Saponaria officinalis var. Norfolk2.</title>
        <authorList>
            <person name="Jenkins J."/>
            <person name="Shu S."/>
            <person name="Grimwood J."/>
            <person name="Barry K."/>
            <person name="Goodstein D."/>
            <person name="Schmutz J."/>
            <person name="Leebens-Mack J."/>
            <person name="Osbourn A."/>
        </authorList>
    </citation>
    <scope>NUCLEOTIDE SEQUENCE [LARGE SCALE GENOMIC DNA]</scope>
    <source>
        <strain evidence="2">JIC</strain>
    </source>
</reference>
<sequence length="136" mass="15388">MLSSIFTPKPLSLSLLRNQSQSHKWVSLSPLKFICCSSSSIEKPRKLILYSKPNCCLCDGLKEKLQAAISASNSLLNVQLEIRDITTNLEWENAYQYEIPVLAKLRVDGTEEILPRLSPRLGVELIQKKIADVFRD</sequence>
<evidence type="ECO:0000313" key="2">
    <source>
        <dbReference type="EMBL" id="KAK9743385.1"/>
    </source>
</evidence>
<evidence type="ECO:0000256" key="1">
    <source>
        <dbReference type="RuleBase" id="RU363082"/>
    </source>
</evidence>
<dbReference type="Pfam" id="PF05768">
    <property type="entry name" value="Glrx-like"/>
    <property type="match status" value="1"/>
</dbReference>
<keyword evidence="3" id="KW-1185">Reference proteome</keyword>
<dbReference type="InterPro" id="IPR052565">
    <property type="entry name" value="Glutaredoxin-like_YDR286C"/>
</dbReference>
<dbReference type="PANTHER" id="PTHR33558:SF1">
    <property type="entry name" value="GLUTAREDOXIN-LIKE PROTEIN C5ORF63 HOMOLOG"/>
    <property type="match status" value="1"/>
</dbReference>
<proteinExistence type="inferred from homology"/>
<dbReference type="InterPro" id="IPR036249">
    <property type="entry name" value="Thioredoxin-like_sf"/>
</dbReference>
<evidence type="ECO:0000313" key="3">
    <source>
        <dbReference type="Proteomes" id="UP001443914"/>
    </source>
</evidence>
<dbReference type="InterPro" id="IPR008554">
    <property type="entry name" value="Glutaredoxin-like"/>
</dbReference>
<dbReference type="AlphaFoldDB" id="A0AAW1M744"/>
<organism evidence="2 3">
    <name type="scientific">Saponaria officinalis</name>
    <name type="common">Common soapwort</name>
    <name type="synonym">Lychnis saponaria</name>
    <dbReference type="NCBI Taxonomy" id="3572"/>
    <lineage>
        <taxon>Eukaryota</taxon>
        <taxon>Viridiplantae</taxon>
        <taxon>Streptophyta</taxon>
        <taxon>Embryophyta</taxon>
        <taxon>Tracheophyta</taxon>
        <taxon>Spermatophyta</taxon>
        <taxon>Magnoliopsida</taxon>
        <taxon>eudicotyledons</taxon>
        <taxon>Gunneridae</taxon>
        <taxon>Pentapetalae</taxon>
        <taxon>Caryophyllales</taxon>
        <taxon>Caryophyllaceae</taxon>
        <taxon>Caryophylleae</taxon>
        <taxon>Saponaria</taxon>
    </lineage>
</organism>
<comment type="similarity">
    <text evidence="1">Belongs to the glutaredoxin family.</text>
</comment>
<dbReference type="EMBL" id="JBDFQZ010000003">
    <property type="protein sequence ID" value="KAK9743385.1"/>
    <property type="molecule type" value="Genomic_DNA"/>
</dbReference>
<gene>
    <name evidence="2" type="ORF">RND81_03G235800</name>
</gene>